<proteinExistence type="predicted"/>
<dbReference type="AlphaFoldDB" id="G0UJJ2"/>
<organism evidence="1">
    <name type="scientific">Trypanosoma congolense (strain IL3000)</name>
    <dbReference type="NCBI Taxonomy" id="1068625"/>
    <lineage>
        <taxon>Eukaryota</taxon>
        <taxon>Discoba</taxon>
        <taxon>Euglenozoa</taxon>
        <taxon>Kinetoplastea</taxon>
        <taxon>Metakinetoplastina</taxon>
        <taxon>Trypanosomatida</taxon>
        <taxon>Trypanosomatidae</taxon>
        <taxon>Trypanosoma</taxon>
        <taxon>Nannomonas</taxon>
    </lineage>
</organism>
<name>G0UJJ2_TRYCI</name>
<dbReference type="EMBL" id="HE575315">
    <property type="protein sequence ID" value="CCC89545.1"/>
    <property type="molecule type" value="Genomic_DNA"/>
</dbReference>
<dbReference type="VEuPathDB" id="TriTrypDB:TcIL3000_2_1230"/>
<sequence>MGIDEVTALVERGYAKIYGEGKGLFSHCSDSITCNPDGVMQLIRRLMEKDLPQIGYRPGATLCTLVVELVSQYGDGEPSGLFVALMLCRLYSTLGGQTSTRDMPFLARRCAEHSLDVIKRWVSDGYEVLGTSNSWCPLRKKGVFQAVKLLFTRSGLLSEAHSIALAQIISQAALEERRIFFTLCNVHKLGAQQNLSPYAMNRDSGFGVEKGIFLSLQLPIEAQLLLATGRCSGSVLLFSCSLDIGGTRLQTFTNLLKSIQPDFVVSQRLLGPDLKEKLFDMGIVPLERLSLQFCGALQMVTGATPFHTEHEFRMWASSFIVQSKVTDNKLGAIQRVVLCSDQCMWVYGKDIVITVVLPGDDPVSQCTLMEVCERAARYASNSFVSSPEFKPSSVGVGEAFLAEYIYGRCMLFHNQNTHLACLVNTLRCALVSHALNINRSLIDTPGIMEEIKKNAFGHAKSRSLASAESVKGARGTQLAKPSANTGGIFRGEHARYVEAIRAAIDGALLLIKIREGIASE</sequence>
<evidence type="ECO:0000313" key="1">
    <source>
        <dbReference type="EMBL" id="CCC89545.1"/>
    </source>
</evidence>
<reference evidence="1" key="1">
    <citation type="journal article" date="2012" name="Proc. Natl. Acad. Sci. U.S.A.">
        <title>Antigenic diversity is generated by distinct evolutionary mechanisms in African trypanosome species.</title>
        <authorList>
            <person name="Jackson A.P."/>
            <person name="Berry A."/>
            <person name="Aslett M."/>
            <person name="Allison H.C."/>
            <person name="Burton P."/>
            <person name="Vavrova-Anderson J."/>
            <person name="Brown R."/>
            <person name="Browne H."/>
            <person name="Corton N."/>
            <person name="Hauser H."/>
            <person name="Gamble J."/>
            <person name="Gilderthorp R."/>
            <person name="Marcello L."/>
            <person name="McQuillan J."/>
            <person name="Otto T.D."/>
            <person name="Quail M.A."/>
            <person name="Sanders M.J."/>
            <person name="van Tonder A."/>
            <person name="Ginger M.L."/>
            <person name="Field M.C."/>
            <person name="Barry J.D."/>
            <person name="Hertz-Fowler C."/>
            <person name="Berriman M."/>
        </authorList>
    </citation>
    <scope>NUCLEOTIDE SEQUENCE</scope>
    <source>
        <strain evidence="1">IL3000</strain>
    </source>
</reference>
<accession>G0UJJ2</accession>
<gene>
    <name evidence="1" type="ORF">TCIL3000_2_1230</name>
</gene>
<protein>
    <submittedName>
        <fullName evidence="1">Uncharacterized protein</fullName>
    </submittedName>
</protein>